<dbReference type="AlphaFoldDB" id="A0A956NC13"/>
<comment type="caution">
    <text evidence="2">The sequence shown here is derived from an EMBL/GenBank/DDBJ whole genome shotgun (WGS) entry which is preliminary data.</text>
</comment>
<organism evidence="2 3">
    <name type="scientific">Eiseniibacteriota bacterium</name>
    <dbReference type="NCBI Taxonomy" id="2212470"/>
    <lineage>
        <taxon>Bacteria</taxon>
        <taxon>Candidatus Eiseniibacteriota</taxon>
    </lineage>
</organism>
<protein>
    <submittedName>
        <fullName evidence="2">Uncharacterized protein</fullName>
    </submittedName>
</protein>
<accession>A0A956NC13</accession>
<name>A0A956NC13_UNCEI</name>
<evidence type="ECO:0000256" key="1">
    <source>
        <dbReference type="SAM" id="SignalP"/>
    </source>
</evidence>
<evidence type="ECO:0000313" key="3">
    <source>
        <dbReference type="Proteomes" id="UP000739538"/>
    </source>
</evidence>
<feature type="chain" id="PRO_5037511313" evidence="1">
    <location>
        <begin position="25"/>
        <end position="123"/>
    </location>
</feature>
<reference evidence="2" key="2">
    <citation type="journal article" date="2021" name="Microbiome">
        <title>Successional dynamics and alternative stable states in a saline activated sludge microbial community over 9 years.</title>
        <authorList>
            <person name="Wang Y."/>
            <person name="Ye J."/>
            <person name="Ju F."/>
            <person name="Liu L."/>
            <person name="Boyd J.A."/>
            <person name="Deng Y."/>
            <person name="Parks D.H."/>
            <person name="Jiang X."/>
            <person name="Yin X."/>
            <person name="Woodcroft B.J."/>
            <person name="Tyson G.W."/>
            <person name="Hugenholtz P."/>
            <person name="Polz M.F."/>
            <person name="Zhang T."/>
        </authorList>
    </citation>
    <scope>NUCLEOTIDE SEQUENCE</scope>
    <source>
        <strain evidence="2">HKST-UBA02</strain>
    </source>
</reference>
<feature type="signal peptide" evidence="1">
    <location>
        <begin position="1"/>
        <end position="24"/>
    </location>
</feature>
<dbReference type="Proteomes" id="UP000739538">
    <property type="component" value="Unassembled WGS sequence"/>
</dbReference>
<dbReference type="EMBL" id="JAGQHS010000046">
    <property type="protein sequence ID" value="MCA9756236.1"/>
    <property type="molecule type" value="Genomic_DNA"/>
</dbReference>
<evidence type="ECO:0000313" key="2">
    <source>
        <dbReference type="EMBL" id="MCA9756236.1"/>
    </source>
</evidence>
<keyword evidence="1" id="KW-0732">Signal</keyword>
<reference evidence="2" key="1">
    <citation type="submission" date="2020-04" db="EMBL/GenBank/DDBJ databases">
        <authorList>
            <person name="Zhang T."/>
        </authorList>
    </citation>
    <scope>NUCLEOTIDE SEQUENCE</scope>
    <source>
        <strain evidence="2">HKST-UBA02</strain>
    </source>
</reference>
<proteinExistence type="predicted"/>
<sequence>MRRLSLPLALLPALFVFRISTALADGACCAPPCFECVLLSEAECDALAGSFSGEGVPCDPLPCVPISACCLEDNSCRLVSQATCIELDGAWAEPCIECDPDPCVSPVEQKGWGELKAIYRSEG</sequence>
<gene>
    <name evidence="2" type="ORF">KDA27_10560</name>
</gene>